<name>A0A833W7P9_9HYME</name>
<reference evidence="1" key="1">
    <citation type="submission" date="2019-11" db="EMBL/GenBank/DDBJ databases">
        <title>The nuclear and mitochondrial genomes of Frieseomelitta varia - a highly eusocial stingless bee (Meliponini) with a permanently sterile worker caste.</title>
        <authorList>
            <person name="Freitas F.C.P."/>
            <person name="Lourenco A.P."/>
            <person name="Nunes F.M.F."/>
            <person name="Paschoal A.R."/>
            <person name="Abreu F.C.P."/>
            <person name="Barbin F.O."/>
            <person name="Bataglia L."/>
            <person name="Cardoso-Junior C.A.M."/>
            <person name="Cervoni M.S."/>
            <person name="Silva S.R."/>
            <person name="Dalarmi F."/>
            <person name="Del Lama M.A."/>
            <person name="Depintor T.S."/>
            <person name="Ferreira K.M."/>
            <person name="Goria P.S."/>
            <person name="Jaskot M.C."/>
            <person name="Lago D.C."/>
            <person name="Luna-Lucena D."/>
            <person name="Moda L.M."/>
            <person name="Nascimento L."/>
            <person name="Pedrino M."/>
            <person name="Rabico F.O."/>
            <person name="Sanches F.C."/>
            <person name="Santos D.E."/>
            <person name="Santos C.G."/>
            <person name="Vieira J."/>
            <person name="Lopes T.F."/>
            <person name="Barchuk A.R."/>
            <person name="Hartfelder K."/>
            <person name="Simoes Z.L.P."/>
            <person name="Bitondi M.M.G."/>
            <person name="Pinheiro D.G."/>
        </authorList>
    </citation>
    <scope>NUCLEOTIDE SEQUENCE</scope>
    <source>
        <strain evidence="1">USP_RPSP 00005682</strain>
        <tissue evidence="1">Whole individual</tissue>
    </source>
</reference>
<dbReference type="EMBL" id="WNWW01000564">
    <property type="protein sequence ID" value="KAF3423433.1"/>
    <property type="molecule type" value="Genomic_DNA"/>
</dbReference>
<organism evidence="1 2">
    <name type="scientific">Frieseomelitta varia</name>
    <dbReference type="NCBI Taxonomy" id="561572"/>
    <lineage>
        <taxon>Eukaryota</taxon>
        <taxon>Metazoa</taxon>
        <taxon>Ecdysozoa</taxon>
        <taxon>Arthropoda</taxon>
        <taxon>Hexapoda</taxon>
        <taxon>Insecta</taxon>
        <taxon>Pterygota</taxon>
        <taxon>Neoptera</taxon>
        <taxon>Endopterygota</taxon>
        <taxon>Hymenoptera</taxon>
        <taxon>Apocrita</taxon>
        <taxon>Aculeata</taxon>
        <taxon>Apoidea</taxon>
        <taxon>Anthophila</taxon>
        <taxon>Apidae</taxon>
        <taxon>Frieseomelitta</taxon>
    </lineage>
</organism>
<comment type="caution">
    <text evidence="1">The sequence shown here is derived from an EMBL/GenBank/DDBJ whole genome shotgun (WGS) entry which is preliminary data.</text>
</comment>
<keyword evidence="2" id="KW-1185">Reference proteome</keyword>
<proteinExistence type="predicted"/>
<evidence type="ECO:0000313" key="2">
    <source>
        <dbReference type="Proteomes" id="UP000655588"/>
    </source>
</evidence>
<dbReference type="Proteomes" id="UP000655588">
    <property type="component" value="Unassembled WGS sequence"/>
</dbReference>
<protein>
    <submittedName>
        <fullName evidence="1">Uncharacterized protein</fullName>
    </submittedName>
</protein>
<accession>A0A833W7P9</accession>
<evidence type="ECO:0000313" key="1">
    <source>
        <dbReference type="EMBL" id="KAF3423433.1"/>
    </source>
</evidence>
<gene>
    <name evidence="1" type="ORF">E2986_11845</name>
</gene>
<sequence>MCQTDTYRIFVFI</sequence>